<reference evidence="1" key="1">
    <citation type="submission" date="2019-11" db="EMBL/GenBank/DDBJ databases">
        <authorList>
            <person name="Feng L."/>
        </authorList>
    </citation>
    <scope>NUCLEOTIDE SEQUENCE</scope>
    <source>
        <strain evidence="1">FplautiiLFYP42</strain>
    </source>
</reference>
<accession>A0A6N3DW59</accession>
<gene>
    <name evidence="1" type="ORF">FPLFYP42_01851</name>
</gene>
<dbReference type="RefSeq" id="WP_421823189.1">
    <property type="nucleotide sequence ID" value="NZ_CACRUB010000031.1"/>
</dbReference>
<dbReference type="EMBL" id="CACRUB010000031">
    <property type="protein sequence ID" value="VYU29837.1"/>
    <property type="molecule type" value="Genomic_DNA"/>
</dbReference>
<dbReference type="Pfam" id="PF20188">
    <property type="entry name" value="DUF6551"/>
    <property type="match status" value="1"/>
</dbReference>
<proteinExistence type="predicted"/>
<evidence type="ECO:0000313" key="1">
    <source>
        <dbReference type="EMBL" id="VYU29837.1"/>
    </source>
</evidence>
<protein>
    <submittedName>
        <fullName evidence="1">Uncharacterized protein</fullName>
    </submittedName>
</protein>
<sequence length="294" mass="33448">MNDYSKFVPNVHFEQIPIRNLVSNQDYQRNLSQAHIARAAAHFDIFQINPVKVSRRDGINYVFNGQHTIEIVALASGSRDTPVWCMIYEDLCYEHEADIFANQMKFVKQLLPYEVFSANIEAGNSDQLIIRDLVESYGLRISGKTGPGLICAVSTVEQIYKRYGYHVLDRVLRLTIGTWEGEDRSFSANILNALTKLVIAYGDTLIDDVFKEKLGAISIKQLTRLGKERGHGSLGYAETMVLEYNGKKKNSPYRLTMNKLYAKESMIRAELRVQEPVHCDAVDEDQSMLLSEEL</sequence>
<dbReference type="InterPro" id="IPR046681">
    <property type="entry name" value="DUF6551"/>
</dbReference>
<name>A0A6N3DW59_FLAPL</name>
<dbReference type="AlphaFoldDB" id="A0A6N3DW59"/>
<organism evidence="1">
    <name type="scientific">Flavonifractor plautii</name>
    <name type="common">Fusobacterium plautii</name>
    <dbReference type="NCBI Taxonomy" id="292800"/>
    <lineage>
        <taxon>Bacteria</taxon>
        <taxon>Bacillati</taxon>
        <taxon>Bacillota</taxon>
        <taxon>Clostridia</taxon>
        <taxon>Eubacteriales</taxon>
        <taxon>Oscillospiraceae</taxon>
        <taxon>Flavonifractor</taxon>
    </lineage>
</organism>